<accession>A0AA85JXV9</accession>
<protein>
    <submittedName>
        <fullName evidence="2">Uncharacterized protein</fullName>
    </submittedName>
</protein>
<reference evidence="1" key="1">
    <citation type="submission" date="2022-06" db="EMBL/GenBank/DDBJ databases">
        <authorList>
            <person name="Berger JAMES D."/>
            <person name="Berger JAMES D."/>
        </authorList>
    </citation>
    <scope>NUCLEOTIDE SEQUENCE [LARGE SCALE GENOMIC DNA]</scope>
</reference>
<evidence type="ECO:0000313" key="2">
    <source>
        <dbReference type="WBParaSite" id="TREG1_48430.1"/>
    </source>
</evidence>
<dbReference type="Proteomes" id="UP000050795">
    <property type="component" value="Unassembled WGS sequence"/>
</dbReference>
<reference evidence="2" key="2">
    <citation type="submission" date="2023-11" db="UniProtKB">
        <authorList>
            <consortium name="WormBaseParasite"/>
        </authorList>
    </citation>
    <scope>IDENTIFICATION</scope>
</reference>
<evidence type="ECO:0000313" key="1">
    <source>
        <dbReference type="Proteomes" id="UP000050795"/>
    </source>
</evidence>
<dbReference type="WBParaSite" id="TREG1_48430.1">
    <property type="protein sequence ID" value="TREG1_48430.1"/>
    <property type="gene ID" value="TREG1_48430"/>
</dbReference>
<sequence>MIPDCDDFITSIRKRLSAASELKVSSAHSKVFSASWGYLGPPILGLTTNNFYTYSAFGVTLNNFYAVAYHVWVVSGNKQWILRAQYASTSCSDQFAFPANISFARTA</sequence>
<name>A0AA85JXV9_TRIRE</name>
<proteinExistence type="predicted"/>
<organism evidence="1 2">
    <name type="scientific">Trichobilharzia regenti</name>
    <name type="common">Nasal bird schistosome</name>
    <dbReference type="NCBI Taxonomy" id="157069"/>
    <lineage>
        <taxon>Eukaryota</taxon>
        <taxon>Metazoa</taxon>
        <taxon>Spiralia</taxon>
        <taxon>Lophotrochozoa</taxon>
        <taxon>Platyhelminthes</taxon>
        <taxon>Trematoda</taxon>
        <taxon>Digenea</taxon>
        <taxon>Strigeidida</taxon>
        <taxon>Schistosomatoidea</taxon>
        <taxon>Schistosomatidae</taxon>
        <taxon>Trichobilharzia</taxon>
    </lineage>
</organism>
<dbReference type="AlphaFoldDB" id="A0AA85JXV9"/>
<keyword evidence="1" id="KW-1185">Reference proteome</keyword>